<dbReference type="Gene3D" id="3.40.50.620">
    <property type="entry name" value="HUPs"/>
    <property type="match status" value="1"/>
</dbReference>
<proteinExistence type="inferred from homology"/>
<dbReference type="Pfam" id="PF00582">
    <property type="entry name" value="Usp"/>
    <property type="match status" value="1"/>
</dbReference>
<evidence type="ECO:0000313" key="3">
    <source>
        <dbReference type="EMBL" id="ELY58704.1"/>
    </source>
</evidence>
<evidence type="ECO:0000259" key="2">
    <source>
        <dbReference type="Pfam" id="PF00582"/>
    </source>
</evidence>
<dbReference type="STRING" id="1227499.C493_06857"/>
<gene>
    <name evidence="3" type="ORF">C493_06857</name>
</gene>
<dbReference type="PRINTS" id="PR01438">
    <property type="entry name" value="UNVRSLSTRESS"/>
</dbReference>
<dbReference type="EMBL" id="AOHZ01000034">
    <property type="protein sequence ID" value="ELY58704.1"/>
    <property type="molecule type" value="Genomic_DNA"/>
</dbReference>
<dbReference type="Proteomes" id="UP000011602">
    <property type="component" value="Unassembled WGS sequence"/>
</dbReference>
<sequence>MYDTILVATDGSEPADRAIDHALDIASTFDATLHALFVVDTRRYGNTMLEDSEATLSDLNERGRDVLSTIEGEAAINVTTELRNGAPHEQIDAYAREIDADLIVLGHRGLTSGDEIGSTAERVVRYAERPVITA</sequence>
<protein>
    <submittedName>
        <fullName evidence="3">UspA domain-containing protein</fullName>
    </submittedName>
</protein>
<dbReference type="eggNOG" id="arCOG02053">
    <property type="taxonomic scope" value="Archaea"/>
</dbReference>
<dbReference type="InterPro" id="IPR014729">
    <property type="entry name" value="Rossmann-like_a/b/a_fold"/>
</dbReference>
<dbReference type="RefSeq" id="WP_007258673.1">
    <property type="nucleotide sequence ID" value="NZ_AOHZ01000034.1"/>
</dbReference>
<feature type="domain" description="UspA" evidence="2">
    <location>
        <begin position="1"/>
        <end position="132"/>
    </location>
</feature>
<dbReference type="PANTHER" id="PTHR46268">
    <property type="entry name" value="STRESS RESPONSE PROTEIN NHAX"/>
    <property type="match status" value="1"/>
</dbReference>
<dbReference type="SUPFAM" id="SSF52402">
    <property type="entry name" value="Adenine nucleotide alpha hydrolases-like"/>
    <property type="match status" value="1"/>
</dbReference>
<dbReference type="PATRIC" id="fig|1227499.3.peg.1400"/>
<dbReference type="PANTHER" id="PTHR46268:SF6">
    <property type="entry name" value="UNIVERSAL STRESS PROTEIN UP12"/>
    <property type="match status" value="1"/>
</dbReference>
<name>L9XAC2_9EURY</name>
<organism evidence="3 4">
    <name type="scientific">Natronolimnohabitans innermongolicus JCM 12255</name>
    <dbReference type="NCBI Taxonomy" id="1227499"/>
    <lineage>
        <taxon>Archaea</taxon>
        <taxon>Methanobacteriati</taxon>
        <taxon>Methanobacteriota</taxon>
        <taxon>Stenosarchaea group</taxon>
        <taxon>Halobacteria</taxon>
        <taxon>Halobacteriales</taxon>
        <taxon>Natrialbaceae</taxon>
        <taxon>Natronolimnohabitans</taxon>
    </lineage>
</organism>
<comment type="caution">
    <text evidence="3">The sequence shown here is derived from an EMBL/GenBank/DDBJ whole genome shotgun (WGS) entry which is preliminary data.</text>
</comment>
<dbReference type="OrthoDB" id="105697at2157"/>
<comment type="similarity">
    <text evidence="1">Belongs to the universal stress protein A family.</text>
</comment>
<dbReference type="AlphaFoldDB" id="L9XAC2"/>
<dbReference type="InterPro" id="IPR006016">
    <property type="entry name" value="UspA"/>
</dbReference>
<reference evidence="3 4" key="1">
    <citation type="journal article" date="2014" name="PLoS Genet.">
        <title>Phylogenetically driven sequencing of extremely halophilic archaea reveals strategies for static and dynamic osmo-response.</title>
        <authorList>
            <person name="Becker E.A."/>
            <person name="Seitzer P.M."/>
            <person name="Tritt A."/>
            <person name="Larsen D."/>
            <person name="Krusor M."/>
            <person name="Yao A.I."/>
            <person name="Wu D."/>
            <person name="Madern D."/>
            <person name="Eisen J.A."/>
            <person name="Darling A.E."/>
            <person name="Facciotti M.T."/>
        </authorList>
    </citation>
    <scope>NUCLEOTIDE SEQUENCE [LARGE SCALE GENOMIC DNA]</scope>
    <source>
        <strain evidence="3 4">JCM 12255</strain>
    </source>
</reference>
<dbReference type="CDD" id="cd00293">
    <property type="entry name" value="USP-like"/>
    <property type="match status" value="1"/>
</dbReference>
<dbReference type="InterPro" id="IPR006015">
    <property type="entry name" value="Universal_stress_UspA"/>
</dbReference>
<keyword evidence="4" id="KW-1185">Reference proteome</keyword>
<evidence type="ECO:0000313" key="4">
    <source>
        <dbReference type="Proteomes" id="UP000011602"/>
    </source>
</evidence>
<evidence type="ECO:0000256" key="1">
    <source>
        <dbReference type="ARBA" id="ARBA00008791"/>
    </source>
</evidence>
<accession>L9XAC2</accession>